<organism evidence="1 2">
    <name type="scientific">Salmonella paratyphi B (strain ATCC BAA-1250 / SPB7)</name>
    <dbReference type="NCBI Taxonomy" id="1016998"/>
    <lineage>
        <taxon>Bacteria</taxon>
        <taxon>Pseudomonadati</taxon>
        <taxon>Pseudomonadota</taxon>
        <taxon>Gammaproteobacteria</taxon>
        <taxon>Enterobacterales</taxon>
        <taxon>Enterobacteriaceae</taxon>
        <taxon>Salmonella</taxon>
    </lineage>
</organism>
<dbReference type="EMBL" id="CP000886">
    <property type="protein sequence ID" value="ABX65660.1"/>
    <property type="molecule type" value="Genomic_DNA"/>
</dbReference>
<proteinExistence type="predicted"/>
<evidence type="ECO:0000313" key="1">
    <source>
        <dbReference type="EMBL" id="ABX65660.1"/>
    </source>
</evidence>
<name>A0A6C6YWZ8_SALPB</name>
<gene>
    <name evidence="1" type="ordered locus">SPAB_00218</name>
</gene>
<sequence length="42" mass="4842">MYSEFFFAPQKSSNIIFTHSGIKRTITFHTINIATMSIFIIS</sequence>
<protein>
    <submittedName>
        <fullName evidence="1">Uncharacterized protein</fullName>
    </submittedName>
</protein>
<reference evidence="1 2" key="1">
    <citation type="submission" date="2007-11" db="EMBL/GenBank/DDBJ databases">
        <authorList>
            <consortium name="The Salmonella enterica serovar Paratyphi B Genome Sequencing Project"/>
            <person name="McClelland M."/>
            <person name="Sanderson E.K."/>
            <person name="Porwollik S."/>
            <person name="Spieth J."/>
            <person name="Clifton W.S."/>
            <person name="Fulton R."/>
            <person name="Cordes M."/>
            <person name="Wollam A."/>
            <person name="Shah N."/>
            <person name="Pepin K."/>
            <person name="Bhonagiri V."/>
            <person name="Nash W."/>
            <person name="Johnson M."/>
            <person name="Thiruvilangam P."/>
            <person name="Wilson R."/>
        </authorList>
    </citation>
    <scope>NUCLEOTIDE SEQUENCE [LARGE SCALE GENOMIC DNA]</scope>
    <source>
        <strain evidence="2">ATCC BAA-1250 / SPB7</strain>
    </source>
</reference>
<dbReference type="AlphaFoldDB" id="A0A6C6YWZ8"/>
<dbReference type="KEGG" id="spq:SPAB_00218"/>
<accession>A0A6C6YWZ8</accession>
<evidence type="ECO:0000313" key="2">
    <source>
        <dbReference type="Proteomes" id="UP000008556"/>
    </source>
</evidence>
<dbReference type="Proteomes" id="UP000008556">
    <property type="component" value="Chromosome"/>
</dbReference>